<proteinExistence type="inferred from homology"/>
<dbReference type="InterPro" id="IPR013783">
    <property type="entry name" value="Ig-like_fold"/>
</dbReference>
<dbReference type="PROSITE" id="PS00138">
    <property type="entry name" value="SUBTILASE_SER"/>
    <property type="match status" value="1"/>
</dbReference>
<keyword evidence="3 5" id="KW-0378">Hydrolase</keyword>
<dbReference type="SUPFAM" id="SSF49785">
    <property type="entry name" value="Galactose-binding domain-like"/>
    <property type="match status" value="1"/>
</dbReference>
<sequence length="1354" mass="142613">MTQRLWSRTGWLTVFLGMTASALLSAQSLPQYSSLQRAQQKELQKTIEQAQTENYRQAVAKAQQLKRPIQQISPTGRVVMLRGISPTGELLYDATYSTTKAGISTHTNSLYAGGSLGVSLSGSTLANKLAVWDGGKVRTTHVEFRNGTGSRVTSVDNATALVSHSTHVAGILIAAGVNPDVKGMAFGTNLRAYDFNNDVSEMSAAAGNLLISNHSYGSNAGWVYNDARTTATKWEWWGDTTVSKTEDYKFGFYNATTASWDRIAQNAPYYLIVKSGGNSHGSDGPGAGQPYYIPTNDDTDVISTRSRSNQDGYDQISTYGNAKNIMTVGAVGNLNYGYNQAGDVPLSDFTSWGPTDDGRIKPDIAGIGVGILSSSSESDSAYVVYDGTSMSSPNVAGSLLLLQELYSQRNSGKFMRSSTLKGLALHTADEAGTTLGPDYQFGWGLLNAEKAGRVILNSNQNHLLDERTLNQAETYSLTVVASGLGPLVSTICWTDPAGTASIPSTATLNDRTPKLVNDIDIRISDGQATTLPWILDPNNPSAAATRGDNIRDNVEQVLVANPIPGRSYTITVTNKGTLSGGKQDYALLVSGIGGKAYCASGATSTADTKINQVQFGSINQAGASGCTSYNDFSQSVATVQAGQQIPLTVSLGTCGAVKNVIVKAFADWNQNGSFDDADETVATSGVLANSAQFIATVTIPSTVQTAQNVRFRIVAVETSDPAAVVSCGSYGNGETQDYVLNVVQTTNDVGATALLSPDANFCGQTGTDVTVSVRLHNYGTANQTNVPVTVKITDANNNEVTTLTGTVPRIAAFRESTISLKLPASISLVATQTYRFTVSTNLNSDQNTANNTITETRATAPLPANGIFSVTRCGSDTAISLRNIGTGTAFWYDAPTGGNLLAAGNQVGVKALPASGQFYATLNDFSGSIGPVDKTVYGGGSYGTGFQPAPLISTQVPLLIESARLYIGSAGTLTFTVRKYDNTAVSSVTLDVSPTRTQSITASTGGTYPDDPDDQGAIYALNLRIPAAGDYKITIDYGDGASIFRSNVSVAGFPYQLKTQTGQPVVTIKGSLFNNGTSTDTLKTAWYYFYNMRVRALDCPSPQRIAVTPTTGAGATASITPNGSTSICQGSSLILQANTGTDFSYQWYRNGQPITGATSSTLATATAGSYVVQVANNCLPVNSTAVAVTVKTTQTPLITANGFSLSSNVTTNIQWLVDGVAIPGATSPTYTVVKTGRYSVKGSVNGCGEAISDEVYLTILGTEPTTEDGNLSVYPNPAVRQVTVSLGASLALPKPPSVRLTNLNGQTVRTGTLLRDGKNYSTSFDVADLPGGTFFVVVEDDQTQSVRVKRIRKQ</sequence>
<dbReference type="Pfam" id="PF20009">
    <property type="entry name" value="GEVED"/>
    <property type="match status" value="1"/>
</dbReference>
<comment type="similarity">
    <text evidence="1 5">Belongs to the peptidase S8 family.</text>
</comment>
<dbReference type="PROSITE" id="PS50835">
    <property type="entry name" value="IG_LIKE"/>
    <property type="match status" value="1"/>
</dbReference>
<evidence type="ECO:0000256" key="4">
    <source>
        <dbReference type="ARBA" id="ARBA00022825"/>
    </source>
</evidence>
<dbReference type="SUPFAM" id="SSF52743">
    <property type="entry name" value="Subtilisin-like"/>
    <property type="match status" value="1"/>
</dbReference>
<dbReference type="KEGG" id="srd:SD10_22955"/>
<feature type="active site" description="Charge relay system" evidence="5">
    <location>
        <position position="389"/>
    </location>
</feature>
<dbReference type="PANTHER" id="PTHR43806:SF11">
    <property type="entry name" value="CEREVISIN-RELATED"/>
    <property type="match status" value="1"/>
</dbReference>
<dbReference type="GO" id="GO:0006508">
    <property type="term" value="P:proteolysis"/>
    <property type="evidence" value="ECO:0007669"/>
    <property type="project" value="UniProtKB-KW"/>
</dbReference>
<dbReference type="Pfam" id="PF18962">
    <property type="entry name" value="Por_Secre_tail"/>
    <property type="match status" value="1"/>
</dbReference>
<reference evidence="8 9" key="1">
    <citation type="journal article" date="2014" name="Curr. Microbiol.">
        <title>Spirosoma radiotolerans sp. nov., a gamma-radiation-resistant bacterium isolated from gamma ray-irradiated soil.</title>
        <authorList>
            <person name="Lee J.J."/>
            <person name="Srinivasan S."/>
            <person name="Lim S."/>
            <person name="Joe M."/>
            <person name="Im S."/>
            <person name="Bae S.I."/>
            <person name="Park K.R."/>
            <person name="Han J.H."/>
            <person name="Park S.H."/>
            <person name="Joo B.M."/>
            <person name="Park S.J."/>
            <person name="Kim M.K."/>
        </authorList>
    </citation>
    <scope>NUCLEOTIDE SEQUENCE [LARGE SCALE GENOMIC DNA]</scope>
    <source>
        <strain evidence="8 9">DG5A</strain>
    </source>
</reference>
<gene>
    <name evidence="8" type="ORF">SD10_22955</name>
</gene>
<dbReference type="InterPro" id="IPR008979">
    <property type="entry name" value="Galactose-bd-like_sf"/>
</dbReference>
<dbReference type="InterPro" id="IPR036852">
    <property type="entry name" value="Peptidase_S8/S53_dom_sf"/>
</dbReference>
<keyword evidence="6" id="KW-0732">Signal</keyword>
<dbReference type="PROSITE" id="PS51892">
    <property type="entry name" value="SUBTILASE"/>
    <property type="match status" value="1"/>
</dbReference>
<dbReference type="NCBIfam" id="TIGR04183">
    <property type="entry name" value="Por_Secre_tail"/>
    <property type="match status" value="1"/>
</dbReference>
<dbReference type="Gene3D" id="2.60.120.380">
    <property type="match status" value="1"/>
</dbReference>
<dbReference type="PANTHER" id="PTHR43806">
    <property type="entry name" value="PEPTIDASE S8"/>
    <property type="match status" value="1"/>
</dbReference>
<feature type="signal peptide" evidence="6">
    <location>
        <begin position="1"/>
        <end position="26"/>
    </location>
</feature>
<dbReference type="InterPro" id="IPR026444">
    <property type="entry name" value="Secre_tail"/>
</dbReference>
<feature type="chain" id="PRO_5002417603" evidence="6">
    <location>
        <begin position="27"/>
        <end position="1354"/>
    </location>
</feature>
<name>A0A0E4A1U5_9BACT</name>
<organism evidence="8 9">
    <name type="scientific">Spirosoma radiotolerans</name>
    <dbReference type="NCBI Taxonomy" id="1379870"/>
    <lineage>
        <taxon>Bacteria</taxon>
        <taxon>Pseudomonadati</taxon>
        <taxon>Bacteroidota</taxon>
        <taxon>Cytophagia</taxon>
        <taxon>Cytophagales</taxon>
        <taxon>Cytophagaceae</taxon>
        <taxon>Spirosoma</taxon>
    </lineage>
</organism>
<evidence type="ECO:0000313" key="9">
    <source>
        <dbReference type="Proteomes" id="UP000033054"/>
    </source>
</evidence>
<dbReference type="InterPro" id="IPR050131">
    <property type="entry name" value="Peptidase_S8_subtilisin-like"/>
</dbReference>
<dbReference type="Pfam" id="PF19081">
    <property type="entry name" value="Ig_7"/>
    <property type="match status" value="1"/>
</dbReference>
<dbReference type="OrthoDB" id="9792152at2"/>
<dbReference type="Gene3D" id="3.40.50.200">
    <property type="entry name" value="Peptidase S8/S53 domain"/>
    <property type="match status" value="1"/>
</dbReference>
<evidence type="ECO:0000313" key="8">
    <source>
        <dbReference type="EMBL" id="AKD58740.1"/>
    </source>
</evidence>
<keyword evidence="9" id="KW-1185">Reference proteome</keyword>
<dbReference type="GO" id="GO:0004252">
    <property type="term" value="F:serine-type endopeptidase activity"/>
    <property type="evidence" value="ECO:0007669"/>
    <property type="project" value="UniProtKB-UniRule"/>
</dbReference>
<evidence type="ECO:0000256" key="5">
    <source>
        <dbReference type="PROSITE-ProRule" id="PRU01240"/>
    </source>
</evidence>
<accession>A0A0E4A1U5</accession>
<evidence type="ECO:0000256" key="2">
    <source>
        <dbReference type="ARBA" id="ARBA00022670"/>
    </source>
</evidence>
<evidence type="ECO:0000259" key="7">
    <source>
        <dbReference type="PROSITE" id="PS50835"/>
    </source>
</evidence>
<dbReference type="InterPro" id="IPR044023">
    <property type="entry name" value="Ig_7"/>
</dbReference>
<dbReference type="InterPro" id="IPR023828">
    <property type="entry name" value="Peptidase_S8_Ser-AS"/>
</dbReference>
<dbReference type="InterPro" id="IPR045474">
    <property type="entry name" value="GEVED"/>
</dbReference>
<protein>
    <submittedName>
        <fullName evidence="8">Peptidase S8</fullName>
    </submittedName>
</protein>
<dbReference type="HOGENOM" id="CLU_266093_0_0_10"/>
<keyword evidence="4 5" id="KW-0720">Serine protease</keyword>
<keyword evidence="2 5" id="KW-0645">Protease</keyword>
<feature type="domain" description="Ig-like" evidence="7">
    <location>
        <begin position="1102"/>
        <end position="1193"/>
    </location>
</feature>
<evidence type="ECO:0000256" key="6">
    <source>
        <dbReference type="SAM" id="SignalP"/>
    </source>
</evidence>
<feature type="active site" description="Charge relay system" evidence="5">
    <location>
        <position position="133"/>
    </location>
</feature>
<dbReference type="InterPro" id="IPR007110">
    <property type="entry name" value="Ig-like_dom"/>
</dbReference>
<dbReference type="Proteomes" id="UP000033054">
    <property type="component" value="Chromosome"/>
</dbReference>
<evidence type="ECO:0000256" key="1">
    <source>
        <dbReference type="ARBA" id="ARBA00011073"/>
    </source>
</evidence>
<evidence type="ECO:0000256" key="3">
    <source>
        <dbReference type="ARBA" id="ARBA00022801"/>
    </source>
</evidence>
<feature type="active site" description="Charge relay system" evidence="5">
    <location>
        <position position="164"/>
    </location>
</feature>
<dbReference type="PATRIC" id="fig|1379870.5.peg.4969"/>
<dbReference type="RefSeq" id="WP_046580016.1">
    <property type="nucleotide sequence ID" value="NZ_CP010429.1"/>
</dbReference>
<dbReference type="EMBL" id="CP010429">
    <property type="protein sequence ID" value="AKD58740.1"/>
    <property type="molecule type" value="Genomic_DNA"/>
</dbReference>
<dbReference type="Gene3D" id="2.60.40.10">
    <property type="entry name" value="Immunoglobulins"/>
    <property type="match status" value="2"/>
</dbReference>
<dbReference type="STRING" id="1379870.SD10_22955"/>